<dbReference type="PROSITE" id="PS51337">
    <property type="entry name" value="B12_BINDING_NTER"/>
    <property type="match status" value="1"/>
</dbReference>
<evidence type="ECO:0000313" key="6">
    <source>
        <dbReference type="EMBL" id="RLE11311.1"/>
    </source>
</evidence>
<comment type="caution">
    <text evidence="6">The sequence shown here is derived from an EMBL/GenBank/DDBJ whole genome shotgun (WGS) entry which is preliminary data.</text>
</comment>
<dbReference type="GO" id="GO:0046653">
    <property type="term" value="P:tetrahydrofolate metabolic process"/>
    <property type="evidence" value="ECO:0007669"/>
    <property type="project" value="TreeGrafter"/>
</dbReference>
<dbReference type="GO" id="GO:0015948">
    <property type="term" value="P:methanogenesis"/>
    <property type="evidence" value="ECO:0007669"/>
    <property type="project" value="InterPro"/>
</dbReference>
<dbReference type="FunFam" id="3.40.50.280:FF:000003">
    <property type="entry name" value="Dimethylamine methyltransferase corrinoid protein"/>
    <property type="match status" value="1"/>
</dbReference>
<dbReference type="InterPro" id="IPR050554">
    <property type="entry name" value="Met_Synthase/Corrinoid"/>
</dbReference>
<dbReference type="NCBIfam" id="TIGR02370">
    <property type="entry name" value="pyl_corrinoid"/>
    <property type="match status" value="1"/>
</dbReference>
<evidence type="ECO:0000256" key="3">
    <source>
        <dbReference type="ARBA" id="ARBA00023285"/>
    </source>
</evidence>
<name>A0A662DAE1_UNCAE</name>
<protein>
    <submittedName>
        <fullName evidence="6">Dimethylamine corrinoid protein 3</fullName>
    </submittedName>
</protein>
<reference evidence="6 7" key="1">
    <citation type="submission" date="2018-06" db="EMBL/GenBank/DDBJ databases">
        <title>Extensive metabolic versatility and redundancy in microbially diverse, dynamic hydrothermal sediments.</title>
        <authorList>
            <person name="Dombrowski N."/>
            <person name="Teske A."/>
            <person name="Baker B.J."/>
        </authorList>
    </citation>
    <scope>NUCLEOTIDE SEQUENCE [LARGE SCALE GENOMIC DNA]</scope>
    <source>
        <strain evidence="6">B3_G15</strain>
    </source>
</reference>
<sequence>MGDFDEKIVQLKNALVIRDRKSFMDLTGELVEKGIDTVDLIERGFRAGMEEVGGKFEALEIFIPDMIEAAEIMEEGLRILRPILEKKKELKTLGRVVLGTIQGDVHEIGKNIVKIMLQGAGFEVIDLGRDVEIMRFVDCVKEKKPDLVGISALMTNTMVNIPKVIECLRELGLRDNVKVMVGGAPVLEEWALKIGADGYGENAMEAVGVAKKLLNIKN</sequence>
<feature type="domain" description="B12-binding N-terminal" evidence="5">
    <location>
        <begin position="1"/>
        <end position="92"/>
    </location>
</feature>
<dbReference type="InterPro" id="IPR003759">
    <property type="entry name" value="Cbl-bd_cap"/>
</dbReference>
<dbReference type="InterPro" id="IPR036594">
    <property type="entry name" value="Meth_synthase_dom"/>
</dbReference>
<dbReference type="GO" id="GO:0005829">
    <property type="term" value="C:cytosol"/>
    <property type="evidence" value="ECO:0007669"/>
    <property type="project" value="TreeGrafter"/>
</dbReference>
<feature type="domain" description="B12-binding" evidence="4">
    <location>
        <begin position="93"/>
        <end position="218"/>
    </location>
</feature>
<evidence type="ECO:0000259" key="4">
    <source>
        <dbReference type="PROSITE" id="PS51332"/>
    </source>
</evidence>
<dbReference type="PANTHER" id="PTHR45833">
    <property type="entry name" value="METHIONINE SYNTHASE"/>
    <property type="match status" value="1"/>
</dbReference>
<dbReference type="Proteomes" id="UP000280417">
    <property type="component" value="Unassembled WGS sequence"/>
</dbReference>
<dbReference type="GO" id="GO:0050897">
    <property type="term" value="F:cobalt ion binding"/>
    <property type="evidence" value="ECO:0007669"/>
    <property type="project" value="InterPro"/>
</dbReference>
<evidence type="ECO:0000256" key="1">
    <source>
        <dbReference type="ARBA" id="ARBA00010854"/>
    </source>
</evidence>
<dbReference type="GO" id="GO:0008705">
    <property type="term" value="F:methionine synthase activity"/>
    <property type="evidence" value="ECO:0007669"/>
    <property type="project" value="TreeGrafter"/>
</dbReference>
<dbReference type="InterPro" id="IPR006158">
    <property type="entry name" value="Cobalamin-bd"/>
</dbReference>
<keyword evidence="3" id="KW-0170">Cobalt</keyword>
<evidence type="ECO:0000313" key="7">
    <source>
        <dbReference type="Proteomes" id="UP000280417"/>
    </source>
</evidence>
<proteinExistence type="inferred from homology"/>
<dbReference type="GO" id="GO:0050667">
    <property type="term" value="P:homocysteine metabolic process"/>
    <property type="evidence" value="ECO:0007669"/>
    <property type="project" value="TreeGrafter"/>
</dbReference>
<dbReference type="Gene3D" id="1.10.1240.10">
    <property type="entry name" value="Methionine synthase domain"/>
    <property type="match status" value="1"/>
</dbReference>
<keyword evidence="2" id="KW-0479">Metal-binding</keyword>
<dbReference type="GO" id="GO:0031419">
    <property type="term" value="F:cobalamin binding"/>
    <property type="evidence" value="ECO:0007669"/>
    <property type="project" value="InterPro"/>
</dbReference>
<dbReference type="Gene3D" id="3.40.50.280">
    <property type="entry name" value="Cobalamin-binding domain"/>
    <property type="match status" value="1"/>
</dbReference>
<dbReference type="EMBL" id="QMQA01000264">
    <property type="protein sequence ID" value="RLE11311.1"/>
    <property type="molecule type" value="Genomic_DNA"/>
</dbReference>
<evidence type="ECO:0000259" key="5">
    <source>
        <dbReference type="PROSITE" id="PS51337"/>
    </source>
</evidence>
<dbReference type="Pfam" id="PF02310">
    <property type="entry name" value="B12-binding"/>
    <property type="match status" value="1"/>
</dbReference>
<dbReference type="Pfam" id="PF02607">
    <property type="entry name" value="B12-binding_2"/>
    <property type="match status" value="1"/>
</dbReference>
<gene>
    <name evidence="6" type="ORF">DRJ04_08310</name>
</gene>
<dbReference type="InterPro" id="IPR036724">
    <property type="entry name" value="Cobalamin-bd_sf"/>
</dbReference>
<evidence type="ECO:0000256" key="2">
    <source>
        <dbReference type="ARBA" id="ARBA00022723"/>
    </source>
</evidence>
<dbReference type="AlphaFoldDB" id="A0A662DAE1"/>
<dbReference type="SMART" id="SM01018">
    <property type="entry name" value="B12-binding_2"/>
    <property type="match status" value="1"/>
</dbReference>
<accession>A0A662DAE1</accession>
<comment type="similarity">
    <text evidence="1">Belongs to the methylamine corrinoid protein family.</text>
</comment>
<dbReference type="SUPFAM" id="SSF47644">
    <property type="entry name" value="Methionine synthase domain"/>
    <property type="match status" value="1"/>
</dbReference>
<dbReference type="InterPro" id="IPR012741">
    <property type="entry name" value="Corrinoid_p"/>
</dbReference>
<organism evidence="6 7">
    <name type="scientific">Aerophobetes bacterium</name>
    <dbReference type="NCBI Taxonomy" id="2030807"/>
    <lineage>
        <taxon>Bacteria</taxon>
        <taxon>Candidatus Aerophobota</taxon>
    </lineage>
</organism>
<dbReference type="PROSITE" id="PS51332">
    <property type="entry name" value="B12_BINDING"/>
    <property type="match status" value="1"/>
</dbReference>
<dbReference type="SUPFAM" id="SSF52242">
    <property type="entry name" value="Cobalamin (vitamin B12)-binding domain"/>
    <property type="match status" value="1"/>
</dbReference>
<dbReference type="PANTHER" id="PTHR45833:SF1">
    <property type="entry name" value="METHIONINE SYNTHASE"/>
    <property type="match status" value="1"/>
</dbReference>
<dbReference type="CDD" id="cd02070">
    <property type="entry name" value="corrinoid_protein_B12-BD"/>
    <property type="match status" value="1"/>
</dbReference>